<evidence type="ECO:0000313" key="9">
    <source>
        <dbReference type="Proteomes" id="UP000305675"/>
    </source>
</evidence>
<dbReference type="InterPro" id="IPR001789">
    <property type="entry name" value="Sig_transdc_resp-reg_receiver"/>
</dbReference>
<dbReference type="InterPro" id="IPR009057">
    <property type="entry name" value="Homeodomain-like_sf"/>
</dbReference>
<dbReference type="InterPro" id="IPR011006">
    <property type="entry name" value="CheY-like_superfamily"/>
</dbReference>
<dbReference type="Pfam" id="PF00072">
    <property type="entry name" value="Response_reg"/>
    <property type="match status" value="1"/>
</dbReference>
<feature type="domain" description="Sigma-54 factor interaction" evidence="6">
    <location>
        <begin position="152"/>
        <end position="377"/>
    </location>
</feature>
<dbReference type="SMART" id="SM00382">
    <property type="entry name" value="AAA"/>
    <property type="match status" value="1"/>
</dbReference>
<feature type="modified residue" description="4-aspartylphosphate" evidence="5">
    <location>
        <position position="57"/>
    </location>
</feature>
<dbReference type="EMBL" id="SWCJ01000001">
    <property type="protein sequence ID" value="TKB58699.1"/>
    <property type="molecule type" value="Genomic_DNA"/>
</dbReference>
<dbReference type="RefSeq" id="WP_136861847.1">
    <property type="nucleotide sequence ID" value="NZ_SWCJ01000001.1"/>
</dbReference>
<protein>
    <submittedName>
        <fullName evidence="8">Sigma-54-dependent Fis family transcriptional regulator</fullName>
    </submittedName>
</protein>
<dbReference type="SUPFAM" id="SSF52540">
    <property type="entry name" value="P-loop containing nucleoside triphosphate hydrolases"/>
    <property type="match status" value="1"/>
</dbReference>
<evidence type="ECO:0000259" key="7">
    <source>
        <dbReference type="PROSITE" id="PS50110"/>
    </source>
</evidence>
<dbReference type="SUPFAM" id="SSF46689">
    <property type="entry name" value="Homeodomain-like"/>
    <property type="match status" value="1"/>
</dbReference>
<dbReference type="Gene3D" id="1.10.10.60">
    <property type="entry name" value="Homeodomain-like"/>
    <property type="match status" value="1"/>
</dbReference>
<proteinExistence type="predicted"/>
<name>A0A4U1BU12_9GAMM</name>
<evidence type="ECO:0000313" key="8">
    <source>
        <dbReference type="EMBL" id="TKB58699.1"/>
    </source>
</evidence>
<dbReference type="InterPro" id="IPR002078">
    <property type="entry name" value="Sigma_54_int"/>
</dbReference>
<dbReference type="SMART" id="SM00448">
    <property type="entry name" value="REC"/>
    <property type="match status" value="1"/>
</dbReference>
<evidence type="ECO:0000259" key="6">
    <source>
        <dbReference type="PROSITE" id="PS50045"/>
    </source>
</evidence>
<sequence>MKLARNILLVDDEAQWLRTLGVTLNRLVPEAKVDSCLDSRQVLQRMSGTDYALVLLDLTMPFHSGEEILAQIRQHHPNTRVIIVTGVNEVETAVRCIKQGAYDYFIKTGAVEELSISVRRALEVVGLERSLERVKQRFLSKDLDQPDAFGHILTCEPAMLDRLRYLEALTDSPAPVLIQGESGTGKDAFAKALHQLCHPNAPMITAQLTTLTEQAFDATLFGEVAQGDKPACVGLVHQAHGGTLYLDEIGELPLAMQSKLLHLLDHGHYFPVGSDRPIHAHCRIVASSQHDLVALAKEGRFRNDLLFRLKTHRIHLPPLRERQLDLPLLLNHFIARAAEQLECSAPQLPHSLVNALKDYPFPGNLIELKGMVLDAVSRSSDAQLNTAPFLEAVKDMVVTPTPSQTLQFPAELPTLAQASKALVDEAMSRTANNQTAAAALLGISQSALSRRLAKQ</sequence>
<dbReference type="PROSITE" id="PS50045">
    <property type="entry name" value="SIGMA54_INTERACT_4"/>
    <property type="match status" value="1"/>
</dbReference>
<dbReference type="Gene3D" id="3.40.50.300">
    <property type="entry name" value="P-loop containing nucleotide triphosphate hydrolases"/>
    <property type="match status" value="1"/>
</dbReference>
<gene>
    <name evidence="8" type="ORF">FCL42_02830</name>
</gene>
<evidence type="ECO:0000256" key="1">
    <source>
        <dbReference type="ARBA" id="ARBA00022741"/>
    </source>
</evidence>
<dbReference type="Gene3D" id="1.10.8.60">
    <property type="match status" value="1"/>
</dbReference>
<dbReference type="Pfam" id="PF00158">
    <property type="entry name" value="Sigma54_activat"/>
    <property type="match status" value="1"/>
</dbReference>
<dbReference type="Pfam" id="PF25601">
    <property type="entry name" value="AAA_lid_14"/>
    <property type="match status" value="1"/>
</dbReference>
<accession>A0A4U1BU12</accession>
<comment type="caution">
    <text evidence="8">The sequence shown here is derived from an EMBL/GenBank/DDBJ whole genome shotgun (WGS) entry which is preliminary data.</text>
</comment>
<keyword evidence="1" id="KW-0547">Nucleotide-binding</keyword>
<keyword evidence="4" id="KW-0804">Transcription</keyword>
<dbReference type="InterPro" id="IPR058031">
    <property type="entry name" value="AAA_lid_NorR"/>
</dbReference>
<dbReference type="InterPro" id="IPR025943">
    <property type="entry name" value="Sigma_54_int_dom_ATP-bd_2"/>
</dbReference>
<dbReference type="PANTHER" id="PTHR32071:SF13">
    <property type="entry name" value="RESPONSE REGULATOR HSFA"/>
    <property type="match status" value="1"/>
</dbReference>
<dbReference type="Gene3D" id="3.40.50.2300">
    <property type="match status" value="1"/>
</dbReference>
<dbReference type="InterPro" id="IPR003593">
    <property type="entry name" value="AAA+_ATPase"/>
</dbReference>
<dbReference type="AlphaFoldDB" id="A0A4U1BU12"/>
<feature type="domain" description="Response regulatory" evidence="7">
    <location>
        <begin position="6"/>
        <end position="122"/>
    </location>
</feature>
<keyword evidence="9" id="KW-1185">Reference proteome</keyword>
<evidence type="ECO:0000256" key="4">
    <source>
        <dbReference type="ARBA" id="ARBA00023163"/>
    </source>
</evidence>
<evidence type="ECO:0000256" key="3">
    <source>
        <dbReference type="ARBA" id="ARBA00023015"/>
    </source>
</evidence>
<dbReference type="GO" id="GO:0005524">
    <property type="term" value="F:ATP binding"/>
    <property type="evidence" value="ECO:0007669"/>
    <property type="project" value="UniProtKB-KW"/>
</dbReference>
<keyword evidence="2" id="KW-0067">ATP-binding</keyword>
<dbReference type="PROSITE" id="PS00675">
    <property type="entry name" value="SIGMA54_INTERACT_1"/>
    <property type="match status" value="1"/>
</dbReference>
<keyword evidence="3" id="KW-0805">Transcription regulation</keyword>
<dbReference type="CDD" id="cd00009">
    <property type="entry name" value="AAA"/>
    <property type="match status" value="1"/>
</dbReference>
<dbReference type="GO" id="GO:0006355">
    <property type="term" value="P:regulation of DNA-templated transcription"/>
    <property type="evidence" value="ECO:0007669"/>
    <property type="project" value="InterPro"/>
</dbReference>
<dbReference type="PRINTS" id="PR01590">
    <property type="entry name" value="HTHFIS"/>
</dbReference>
<evidence type="ECO:0000256" key="5">
    <source>
        <dbReference type="PROSITE-ProRule" id="PRU00169"/>
    </source>
</evidence>
<dbReference type="CDD" id="cd00156">
    <property type="entry name" value="REC"/>
    <property type="match status" value="1"/>
</dbReference>
<dbReference type="PROSITE" id="PS50110">
    <property type="entry name" value="RESPONSE_REGULATORY"/>
    <property type="match status" value="1"/>
</dbReference>
<dbReference type="InterPro" id="IPR002197">
    <property type="entry name" value="HTH_Fis"/>
</dbReference>
<dbReference type="SUPFAM" id="SSF52172">
    <property type="entry name" value="CheY-like"/>
    <property type="match status" value="1"/>
</dbReference>
<dbReference type="PANTHER" id="PTHR32071">
    <property type="entry name" value="TRANSCRIPTIONAL REGULATORY PROTEIN"/>
    <property type="match status" value="1"/>
</dbReference>
<dbReference type="OrthoDB" id="9804019at2"/>
<dbReference type="GO" id="GO:0043565">
    <property type="term" value="F:sequence-specific DNA binding"/>
    <property type="evidence" value="ECO:0007669"/>
    <property type="project" value="InterPro"/>
</dbReference>
<dbReference type="InterPro" id="IPR025662">
    <property type="entry name" value="Sigma_54_int_dom_ATP-bd_1"/>
</dbReference>
<keyword evidence="5" id="KW-0597">Phosphoprotein</keyword>
<dbReference type="Proteomes" id="UP000305675">
    <property type="component" value="Unassembled WGS sequence"/>
</dbReference>
<dbReference type="Pfam" id="PF02954">
    <property type="entry name" value="HTH_8"/>
    <property type="match status" value="1"/>
</dbReference>
<dbReference type="PROSITE" id="PS00676">
    <property type="entry name" value="SIGMA54_INTERACT_2"/>
    <property type="match status" value="1"/>
</dbReference>
<dbReference type="InterPro" id="IPR027417">
    <property type="entry name" value="P-loop_NTPase"/>
</dbReference>
<dbReference type="GO" id="GO:0000160">
    <property type="term" value="P:phosphorelay signal transduction system"/>
    <property type="evidence" value="ECO:0007669"/>
    <property type="project" value="InterPro"/>
</dbReference>
<organism evidence="8 9">
    <name type="scientific">Ferrimonas aestuarii</name>
    <dbReference type="NCBI Taxonomy" id="2569539"/>
    <lineage>
        <taxon>Bacteria</taxon>
        <taxon>Pseudomonadati</taxon>
        <taxon>Pseudomonadota</taxon>
        <taxon>Gammaproteobacteria</taxon>
        <taxon>Alteromonadales</taxon>
        <taxon>Ferrimonadaceae</taxon>
        <taxon>Ferrimonas</taxon>
    </lineage>
</organism>
<evidence type="ECO:0000256" key="2">
    <source>
        <dbReference type="ARBA" id="ARBA00022840"/>
    </source>
</evidence>
<reference evidence="8 9" key="1">
    <citation type="submission" date="2019-04" db="EMBL/GenBank/DDBJ databases">
        <authorList>
            <person name="Hwang J.C."/>
        </authorList>
    </citation>
    <scope>NUCLEOTIDE SEQUENCE [LARGE SCALE GENOMIC DNA]</scope>
    <source>
        <strain evidence="8 9">IMCC35002</strain>
    </source>
</reference>